<dbReference type="RefSeq" id="XP_060047904.1">
    <property type="nucleotide sequence ID" value="XM_060191921.1"/>
</dbReference>
<keyword evidence="3 16" id="KW-0812">Transmembrane</keyword>
<comment type="subcellular location">
    <subcellularLocation>
        <location evidence="1 16">Membrane</location>
        <topology evidence="1 16">Single-pass type I membrane protein</topology>
    </subcellularLocation>
</comment>
<evidence type="ECO:0000256" key="14">
    <source>
        <dbReference type="ARBA" id="ARBA00023180"/>
    </source>
</evidence>
<dbReference type="Gene3D" id="2.60.40.1530">
    <property type="entry name" value="ntegrin, alpha v. Chain A, domain 4"/>
    <property type="match status" value="1"/>
</dbReference>
<dbReference type="InterPro" id="IPR018184">
    <property type="entry name" value="Integrin_alpha_C_CS"/>
</dbReference>
<dbReference type="InterPro" id="IPR036465">
    <property type="entry name" value="vWFA_dom_sf"/>
</dbReference>
<evidence type="ECO:0000256" key="12">
    <source>
        <dbReference type="ARBA" id="ARBA00023157"/>
    </source>
</evidence>
<reference evidence="20" key="1">
    <citation type="submission" date="2025-08" db="UniProtKB">
        <authorList>
            <consortium name="RefSeq"/>
        </authorList>
    </citation>
    <scope>IDENTIFICATION</scope>
</reference>
<keyword evidence="11 16" id="KW-0472">Membrane</keyword>
<accession>A0ABM3XGF2</accession>
<dbReference type="Pfam" id="PF00092">
    <property type="entry name" value="VWA"/>
    <property type="match status" value="1"/>
</dbReference>
<keyword evidence="4" id="KW-0479">Metal-binding</keyword>
<dbReference type="InterPro" id="IPR013519">
    <property type="entry name" value="Int_alpha_beta-p"/>
</dbReference>
<name>A0ABM3XGF2_ERIEU</name>
<feature type="transmembrane region" description="Helical" evidence="16">
    <location>
        <begin position="1292"/>
        <end position="1319"/>
    </location>
</feature>
<evidence type="ECO:0000256" key="6">
    <source>
        <dbReference type="ARBA" id="ARBA00022737"/>
    </source>
</evidence>
<dbReference type="InterPro" id="IPR002035">
    <property type="entry name" value="VWF_A"/>
</dbReference>
<dbReference type="InterPro" id="IPR048285">
    <property type="entry name" value="Integrin_alpha_Ig-like_2"/>
</dbReference>
<keyword evidence="13 16" id="KW-0675">Receptor</keyword>
<evidence type="ECO:0000256" key="1">
    <source>
        <dbReference type="ARBA" id="ARBA00004479"/>
    </source>
</evidence>
<dbReference type="Gene3D" id="3.40.50.410">
    <property type="entry name" value="von Willebrand factor, type A domain"/>
    <property type="match status" value="1"/>
</dbReference>
<keyword evidence="6" id="KW-0677">Repeat</keyword>
<dbReference type="GeneID" id="103109803"/>
<dbReference type="SMART" id="SM00327">
    <property type="entry name" value="VWA"/>
    <property type="match status" value="1"/>
</dbReference>
<dbReference type="PRINTS" id="PR01185">
    <property type="entry name" value="INTEGRINA"/>
</dbReference>
<evidence type="ECO:0000256" key="17">
    <source>
        <dbReference type="SAM" id="MobiDB-lite"/>
    </source>
</evidence>
<dbReference type="GO" id="GO:0007229">
    <property type="term" value="P:integrin-mediated signaling pathway"/>
    <property type="evidence" value="ECO:0007669"/>
    <property type="project" value="UniProtKB-KW"/>
</dbReference>
<feature type="region of interest" description="Disordered" evidence="17">
    <location>
        <begin position="1"/>
        <end position="79"/>
    </location>
</feature>
<dbReference type="Pfam" id="PF08441">
    <property type="entry name" value="Integrin_A_Ig_1"/>
    <property type="match status" value="1"/>
</dbReference>
<dbReference type="Gene3D" id="1.20.5.930">
    <property type="entry name" value="Bicelle-embedded integrin alpha(iib) transmembrane segment"/>
    <property type="match status" value="1"/>
</dbReference>
<feature type="repeat" description="FG-GAP" evidence="15">
    <location>
        <begin position="626"/>
        <end position="688"/>
    </location>
</feature>
<dbReference type="Pfam" id="PF20805">
    <property type="entry name" value="Integrin_A_Ig_2"/>
    <property type="match status" value="1"/>
</dbReference>
<feature type="compositionally biased region" description="Low complexity" evidence="17">
    <location>
        <begin position="64"/>
        <end position="79"/>
    </location>
</feature>
<dbReference type="PANTHER" id="PTHR23220:SF22">
    <property type="entry name" value="INTEGRIN ALPHA-1"/>
    <property type="match status" value="1"/>
</dbReference>
<evidence type="ECO:0000313" key="19">
    <source>
        <dbReference type="Proteomes" id="UP001652624"/>
    </source>
</evidence>
<dbReference type="Proteomes" id="UP001652624">
    <property type="component" value="Chromosome 5"/>
</dbReference>
<dbReference type="SMART" id="SM00191">
    <property type="entry name" value="Int_alpha"/>
    <property type="match status" value="5"/>
</dbReference>
<dbReference type="InterPro" id="IPR048286">
    <property type="entry name" value="Integrin_alpha_Ig-like_3"/>
</dbReference>
<evidence type="ECO:0000256" key="8">
    <source>
        <dbReference type="ARBA" id="ARBA00022889"/>
    </source>
</evidence>
<evidence type="ECO:0000256" key="3">
    <source>
        <dbReference type="ARBA" id="ARBA00022692"/>
    </source>
</evidence>
<evidence type="ECO:0000256" key="10">
    <source>
        <dbReference type="ARBA" id="ARBA00023037"/>
    </source>
</evidence>
<feature type="compositionally biased region" description="Low complexity" evidence="17">
    <location>
        <begin position="21"/>
        <end position="30"/>
    </location>
</feature>
<dbReference type="InterPro" id="IPR013649">
    <property type="entry name" value="Integrin_alpha_Ig-like_1"/>
</dbReference>
<keyword evidence="5" id="KW-0732">Signal</keyword>
<proteinExistence type="inferred from homology"/>
<comment type="similarity">
    <text evidence="2 16">Belongs to the integrin alpha chain family.</text>
</comment>
<evidence type="ECO:0000313" key="20">
    <source>
        <dbReference type="RefSeq" id="XP_060047904.1"/>
    </source>
</evidence>
<keyword evidence="8 16" id="KW-0130">Cell adhesion</keyword>
<evidence type="ECO:0000259" key="18">
    <source>
        <dbReference type="PROSITE" id="PS50234"/>
    </source>
</evidence>
<keyword evidence="10 16" id="KW-0401">Integrin</keyword>
<dbReference type="Gene3D" id="2.60.40.1460">
    <property type="entry name" value="Integrin domains. Chain A, domain 2"/>
    <property type="match status" value="1"/>
</dbReference>
<evidence type="ECO:0000256" key="15">
    <source>
        <dbReference type="PROSITE-ProRule" id="PRU00803"/>
    </source>
</evidence>
<evidence type="ECO:0000256" key="4">
    <source>
        <dbReference type="ARBA" id="ARBA00022723"/>
    </source>
</evidence>
<feature type="repeat" description="FG-GAP" evidence="15">
    <location>
        <begin position="707"/>
        <end position="765"/>
    </location>
</feature>
<gene>
    <name evidence="20" type="primary">ITGA1</name>
</gene>
<protein>
    <submittedName>
        <fullName evidence="20">Integrin alpha-1</fullName>
    </submittedName>
</protein>
<organism evidence="19 20">
    <name type="scientific">Erinaceus europaeus</name>
    <name type="common">Western European hedgehog</name>
    <dbReference type="NCBI Taxonomy" id="9365"/>
    <lineage>
        <taxon>Eukaryota</taxon>
        <taxon>Metazoa</taxon>
        <taxon>Chordata</taxon>
        <taxon>Craniata</taxon>
        <taxon>Vertebrata</taxon>
        <taxon>Euteleostomi</taxon>
        <taxon>Mammalia</taxon>
        <taxon>Eutheria</taxon>
        <taxon>Laurasiatheria</taxon>
        <taxon>Eulipotyphla</taxon>
        <taxon>Erinaceidae</taxon>
        <taxon>Erinaceinae</taxon>
        <taxon>Erinaceus</taxon>
    </lineage>
</organism>
<dbReference type="Gene3D" id="2.60.40.1510">
    <property type="entry name" value="ntegrin, alpha v. Chain A, domain 3"/>
    <property type="match status" value="1"/>
</dbReference>
<keyword evidence="12" id="KW-1015">Disulfide bond</keyword>
<dbReference type="SUPFAM" id="SSF53300">
    <property type="entry name" value="vWA-like"/>
    <property type="match status" value="1"/>
</dbReference>
<evidence type="ECO:0000256" key="5">
    <source>
        <dbReference type="ARBA" id="ARBA00022729"/>
    </source>
</evidence>
<evidence type="ECO:0000256" key="7">
    <source>
        <dbReference type="ARBA" id="ARBA00022837"/>
    </source>
</evidence>
<feature type="compositionally biased region" description="Low complexity" evidence="17">
    <location>
        <begin position="42"/>
        <end position="54"/>
    </location>
</feature>
<keyword evidence="14" id="KW-0325">Glycoprotein</keyword>
<keyword evidence="7" id="KW-0106">Calcium</keyword>
<evidence type="ECO:0000256" key="13">
    <source>
        <dbReference type="ARBA" id="ARBA00023170"/>
    </source>
</evidence>
<dbReference type="Pfam" id="PF01839">
    <property type="entry name" value="FG-GAP"/>
    <property type="match status" value="2"/>
</dbReference>
<keyword evidence="9 16" id="KW-1133">Transmembrane helix</keyword>
<dbReference type="PANTHER" id="PTHR23220">
    <property type="entry name" value="INTEGRIN ALPHA"/>
    <property type="match status" value="1"/>
</dbReference>
<evidence type="ECO:0000256" key="2">
    <source>
        <dbReference type="ARBA" id="ARBA00008054"/>
    </source>
</evidence>
<sequence length="1329" mass="146971">MSRAQPGRPPVGSQRRGARGAGDVAAPPGVSGLRRPDRRGTAAPEGAAGLPGAPSHRAGRSRDPAQSARPARASPPTMAPRRPGLAAACCWLFPVFLGSCVSFNVDVKNSMNFSGPVEDMFGYTVQQYENEEGKWVLIGSPLVGQPWNRTGDVYKCPVGRGSLPCVKLDLPVNTSIPNVTEVKENMTFGSTLVTNPKGGFLACGPLYAYRCGHLHYTTGICSDVSPTFQVISSIAPVLECSTQLDIVIVLDGSNSIYPWQSVTAFLSDLLRRMDIGPKQTQVGIVQYGANVTHEFNLNKYSSTEDVLMAAKKIGQRGGIRTMTALGIDTARKEAFTEARGARRGVKKVMVIVTDGESHDNHMLKRVIQDCEDDGIQRFAIAKIMFLQSYQVLGWRIKTHFSATFMFYSVMQNSSELYASQNSCLKNLLKQEESSKVSQEEYQVESQAVVPMWLQTDIGVIMKVLELLGDYWLTPGLNMKSIASKPIEKHFFNVSDELALVTIVEALGERIFALEATADQSAASFEMEMSQTGFSAHYSQDWVMLGAVGAYDWNGTVVMQKASQTIIPRNTTFNVESTKKNEPLASYLGYTVNSATVSGNVLYIAGQPRYNHTGQVVIYRMEGRDIKILQTLSGEQIGSYFGSVLTTVDIDKDSNTDILLVGAPMYMGTEKEEQGKVYVYTLNQTQFEYQMSLEPIKQTCCSSLKHNTCAKENQNEPCGARFGTAIAAVKDLNLDGHNDIVIGAPLENDHGGAVYIYHGHGKTIKKEYAQRILGGDGKTLKFFGQSIHGEMDLNGDGLIDVTIGGLGGAALFWSRDVAVVKVTMNFEPNKVNIQKKNCRMEGKETVCISATVCFDVKLKSKEDSLYKADMQYRLTLDSQRQISRSFFSGTQERKIQRNIIVEKSECVKHSFYMLDKHDFRDSVRITLDFNLTDPENGPVLDDALPNKVHEYIPFAKDCGNKEKCISDLALEVTTTEKDKLLVKSHNDKFNVSLTVKNKKDSAYNTRTIVNYSSNLIFSGIEGIQKDSCESNHNITCKVGYPFLKTGEMITFKILFQFNASYLMENVVVKITATSDSDEPPETLTDNEVKITIPVRYEAGLQFYSSASELHISVSTNETIPETINSTEDIGNEINVFYLIRKSGHFPVPELKLSISFPNLTSDGYPVLYPSGWSSSDNAHCRPSNLQDPYDFKSGKTMTISKSKDVKRGVIVDCNKCKLATITCDLIPSDMSQVNVSLTLWKLTFVKAYFSSLNLTIRAELQSKNSSLVLNTGSQIRELAIQISKDGLQGRVPLWVILLSAFAGLLLLMLLILALWKIGFFKRPLKKKMEK</sequence>
<dbReference type="InterPro" id="IPR013517">
    <property type="entry name" value="FG-GAP"/>
</dbReference>
<dbReference type="PROSITE" id="PS00242">
    <property type="entry name" value="INTEGRIN_ALPHA"/>
    <property type="match status" value="1"/>
</dbReference>
<evidence type="ECO:0000256" key="16">
    <source>
        <dbReference type="RuleBase" id="RU003762"/>
    </source>
</evidence>
<dbReference type="Gene3D" id="2.130.10.130">
    <property type="entry name" value="Integrin alpha, N-terminal"/>
    <property type="match status" value="1"/>
</dbReference>
<dbReference type="SUPFAM" id="SSF69179">
    <property type="entry name" value="Integrin domains"/>
    <property type="match status" value="3"/>
</dbReference>
<evidence type="ECO:0000256" key="9">
    <source>
        <dbReference type="ARBA" id="ARBA00022989"/>
    </source>
</evidence>
<dbReference type="InterPro" id="IPR032695">
    <property type="entry name" value="Integrin_dom_sf"/>
</dbReference>
<feature type="repeat" description="FG-GAP" evidence="15">
    <location>
        <begin position="104"/>
        <end position="165"/>
    </location>
</feature>
<dbReference type="InterPro" id="IPR000413">
    <property type="entry name" value="Integrin_alpha"/>
</dbReference>
<dbReference type="PROSITE" id="PS50234">
    <property type="entry name" value="VWFA"/>
    <property type="match status" value="1"/>
</dbReference>
<feature type="domain" description="VWFA" evidence="18">
    <location>
        <begin position="245"/>
        <end position="381"/>
    </location>
</feature>
<keyword evidence="19" id="KW-1185">Reference proteome</keyword>
<dbReference type="InterPro" id="IPR028994">
    <property type="entry name" value="Integrin_alpha_N"/>
</dbReference>
<evidence type="ECO:0000256" key="11">
    <source>
        <dbReference type="ARBA" id="ARBA00023136"/>
    </source>
</evidence>
<dbReference type="PROSITE" id="PS51470">
    <property type="entry name" value="FG_GAP"/>
    <property type="match status" value="4"/>
</dbReference>
<dbReference type="SUPFAM" id="SSF69318">
    <property type="entry name" value="Integrin alpha N-terminal domain"/>
    <property type="match status" value="1"/>
</dbReference>
<dbReference type="Pfam" id="PF20806">
    <property type="entry name" value="Integrin_A_Ig_3"/>
    <property type="match status" value="1"/>
</dbReference>
<dbReference type="PRINTS" id="PR00453">
    <property type="entry name" value="VWFADOMAIN"/>
</dbReference>
<feature type="repeat" description="FG-GAP" evidence="15">
    <location>
        <begin position="769"/>
        <end position="828"/>
    </location>
</feature>